<dbReference type="Proteomes" id="UP000037784">
    <property type="component" value="Unassembled WGS sequence"/>
</dbReference>
<dbReference type="FunFam" id="2.70.150.10:FF:000020">
    <property type="entry name" value="Copper-exporting P-type ATPase A"/>
    <property type="match status" value="1"/>
</dbReference>
<dbReference type="PROSITE" id="PS00154">
    <property type="entry name" value="ATPASE_E1_E2"/>
    <property type="match status" value="1"/>
</dbReference>
<dbReference type="InterPro" id="IPR036163">
    <property type="entry name" value="HMA_dom_sf"/>
</dbReference>
<keyword evidence="13 23" id="KW-0067">ATP-binding</keyword>
<evidence type="ECO:0000256" key="3">
    <source>
        <dbReference type="ARBA" id="ARBA00012517"/>
    </source>
</evidence>
<dbReference type="EMBL" id="LGKN01000005">
    <property type="protein sequence ID" value="KPL87849.1"/>
    <property type="molecule type" value="Genomic_DNA"/>
</dbReference>
<dbReference type="CDD" id="cd02094">
    <property type="entry name" value="P-type_ATPase_Cu-like"/>
    <property type="match status" value="1"/>
</dbReference>
<evidence type="ECO:0000256" key="9">
    <source>
        <dbReference type="ARBA" id="ARBA00022723"/>
    </source>
</evidence>
<name>A0A0M8K730_9CHLR</name>
<evidence type="ECO:0000256" key="18">
    <source>
        <dbReference type="ARBA" id="ARBA00023065"/>
    </source>
</evidence>
<dbReference type="SFLD" id="SFLDF00027">
    <property type="entry name" value="p-type_atpase"/>
    <property type="match status" value="1"/>
</dbReference>
<dbReference type="Proteomes" id="UP000050502">
    <property type="component" value="Unassembled WGS sequence"/>
</dbReference>
<dbReference type="Gene3D" id="2.70.150.10">
    <property type="entry name" value="Calcium-transporting ATPase, cytoplasmic transduction domain A"/>
    <property type="match status" value="1"/>
</dbReference>
<evidence type="ECO:0000256" key="11">
    <source>
        <dbReference type="ARBA" id="ARBA00022741"/>
    </source>
</evidence>
<evidence type="ECO:0000256" key="22">
    <source>
        <dbReference type="ARBA" id="ARBA00049289"/>
    </source>
</evidence>
<dbReference type="NCBIfam" id="TIGR01511">
    <property type="entry name" value="ATPase-IB1_Cu"/>
    <property type="match status" value="1"/>
</dbReference>
<dbReference type="FunFam" id="3.30.70.100:FF:000005">
    <property type="entry name" value="Copper-exporting P-type ATPase A"/>
    <property type="match status" value="2"/>
</dbReference>
<proteinExistence type="inferred from homology"/>
<evidence type="ECO:0000256" key="12">
    <source>
        <dbReference type="ARBA" id="ARBA00022796"/>
    </source>
</evidence>
<evidence type="ECO:0000256" key="21">
    <source>
        <dbReference type="ARBA" id="ARBA00033239"/>
    </source>
</evidence>
<evidence type="ECO:0000256" key="4">
    <source>
        <dbReference type="ARBA" id="ARBA00015102"/>
    </source>
</evidence>
<dbReference type="PROSITE" id="PS50846">
    <property type="entry name" value="HMA_2"/>
    <property type="match status" value="2"/>
</dbReference>
<dbReference type="Pfam" id="PF00122">
    <property type="entry name" value="E1-E2_ATPase"/>
    <property type="match status" value="1"/>
</dbReference>
<evidence type="ECO:0000256" key="5">
    <source>
        <dbReference type="ARBA" id="ARBA00022448"/>
    </source>
</evidence>
<dbReference type="InParanoid" id="A0A0M8K730"/>
<dbReference type="NCBIfam" id="TIGR01525">
    <property type="entry name" value="ATPase-IB_hvy"/>
    <property type="match status" value="1"/>
</dbReference>
<keyword evidence="5" id="KW-0813">Transport</keyword>
<evidence type="ECO:0000313" key="26">
    <source>
        <dbReference type="EMBL" id="KPL87849.1"/>
    </source>
</evidence>
<dbReference type="Gene3D" id="3.40.50.1000">
    <property type="entry name" value="HAD superfamily/HAD-like"/>
    <property type="match status" value="1"/>
</dbReference>
<dbReference type="GO" id="GO:0140581">
    <property type="term" value="F:P-type monovalent copper transporter activity"/>
    <property type="evidence" value="ECO:0007669"/>
    <property type="project" value="UniProtKB-EC"/>
</dbReference>
<comment type="subcellular location">
    <subcellularLocation>
        <location evidence="1">Cell membrane</location>
        <topology evidence="1">Multi-pass membrane protein</topology>
    </subcellularLocation>
</comment>
<evidence type="ECO:0000256" key="20">
    <source>
        <dbReference type="ARBA" id="ARBA00029719"/>
    </source>
</evidence>
<evidence type="ECO:0000256" key="13">
    <source>
        <dbReference type="ARBA" id="ARBA00022840"/>
    </source>
</evidence>
<evidence type="ECO:0000256" key="23">
    <source>
        <dbReference type="RuleBase" id="RU362081"/>
    </source>
</evidence>
<protein>
    <recommendedName>
        <fullName evidence="4">Copper-exporting P-type ATPase</fullName>
        <ecNumber evidence="3">7.2.2.8</ecNumber>
    </recommendedName>
    <alternativeName>
        <fullName evidence="20">Copper-exporting P-type ATPase A</fullName>
    </alternativeName>
    <alternativeName>
        <fullName evidence="21">Cu(+)-exporting ATPase</fullName>
    </alternativeName>
</protein>
<dbReference type="GO" id="GO:0005886">
    <property type="term" value="C:plasma membrane"/>
    <property type="evidence" value="ECO:0007669"/>
    <property type="project" value="UniProtKB-SubCell"/>
</dbReference>
<evidence type="ECO:0000256" key="6">
    <source>
        <dbReference type="ARBA" id="ARBA00022475"/>
    </source>
</evidence>
<evidence type="ECO:0000256" key="7">
    <source>
        <dbReference type="ARBA" id="ARBA00022553"/>
    </source>
</evidence>
<feature type="transmembrane region" description="Helical" evidence="23">
    <location>
        <begin position="241"/>
        <end position="263"/>
    </location>
</feature>
<dbReference type="SUPFAM" id="SSF56784">
    <property type="entry name" value="HAD-like"/>
    <property type="match status" value="1"/>
</dbReference>
<keyword evidence="18" id="KW-0406">Ion transport</keyword>
<dbReference type="AlphaFoldDB" id="A0A0M8K730"/>
<dbReference type="InterPro" id="IPR018303">
    <property type="entry name" value="ATPase_P-typ_P_site"/>
</dbReference>
<dbReference type="EMBL" id="BBZA01000029">
    <property type="protein sequence ID" value="GAP62072.1"/>
    <property type="molecule type" value="Genomic_DNA"/>
</dbReference>
<reference evidence="27" key="3">
    <citation type="submission" date="2015-08" db="EMBL/GenBank/DDBJ databases">
        <title>Draft Genome Sequence of a Heterotrophic Facultative Anaerobic Bacterium Ardenticatena maritima Strain 110S.</title>
        <authorList>
            <person name="Kawaichi S."/>
            <person name="Yoshida T."/>
            <person name="Sako Y."/>
            <person name="Nakamura R."/>
        </authorList>
    </citation>
    <scope>NUCLEOTIDE SEQUENCE [LARGE SCALE GENOMIC DNA]</scope>
    <source>
        <strain evidence="27">110S</strain>
    </source>
</reference>
<keyword evidence="19 23" id="KW-0472">Membrane</keyword>
<evidence type="ECO:0000256" key="14">
    <source>
        <dbReference type="ARBA" id="ARBA00022842"/>
    </source>
</evidence>
<dbReference type="InterPro" id="IPR001757">
    <property type="entry name" value="P_typ_ATPase"/>
</dbReference>
<keyword evidence="27" id="KW-1185">Reference proteome</keyword>
<accession>A0A0M8K730</accession>
<evidence type="ECO:0000256" key="16">
    <source>
        <dbReference type="ARBA" id="ARBA00022989"/>
    </source>
</evidence>
<dbReference type="GO" id="GO:0005524">
    <property type="term" value="F:ATP binding"/>
    <property type="evidence" value="ECO:0007669"/>
    <property type="project" value="UniProtKB-UniRule"/>
</dbReference>
<dbReference type="RefSeq" id="WP_054491996.1">
    <property type="nucleotide sequence ID" value="NZ_BBZA01000029.1"/>
</dbReference>
<keyword evidence="25" id="KW-0378">Hydrolase</keyword>
<dbReference type="InterPro" id="IPR008250">
    <property type="entry name" value="ATPase_P-typ_transduc_dom_A_sf"/>
</dbReference>
<organism evidence="25 27">
    <name type="scientific">Ardenticatena maritima</name>
    <dbReference type="NCBI Taxonomy" id="872965"/>
    <lineage>
        <taxon>Bacteria</taxon>
        <taxon>Bacillati</taxon>
        <taxon>Chloroflexota</taxon>
        <taxon>Ardenticatenia</taxon>
        <taxon>Ardenticatenales</taxon>
        <taxon>Ardenticatenaceae</taxon>
        <taxon>Ardenticatena</taxon>
    </lineage>
</organism>
<dbReference type="InterPro" id="IPR017969">
    <property type="entry name" value="Heavy-metal-associated_CS"/>
</dbReference>
<dbReference type="InterPro" id="IPR006122">
    <property type="entry name" value="HMA_Cu_ion-bd"/>
</dbReference>
<dbReference type="InterPro" id="IPR006121">
    <property type="entry name" value="HMA_dom"/>
</dbReference>
<dbReference type="NCBIfam" id="TIGR01494">
    <property type="entry name" value="ATPase_P-type"/>
    <property type="match status" value="1"/>
</dbReference>
<dbReference type="SFLD" id="SFLDS00003">
    <property type="entry name" value="Haloacid_Dehalogenase"/>
    <property type="match status" value="1"/>
</dbReference>
<evidence type="ECO:0000256" key="19">
    <source>
        <dbReference type="ARBA" id="ARBA00023136"/>
    </source>
</evidence>
<keyword evidence="16 23" id="KW-1133">Transmembrane helix</keyword>
<comment type="caution">
    <text evidence="25">The sequence shown here is derived from an EMBL/GenBank/DDBJ whole genome shotgun (WGS) entry which is preliminary data.</text>
</comment>
<dbReference type="PRINTS" id="PR00942">
    <property type="entry name" value="CUATPASEI"/>
</dbReference>
<feature type="transmembrane region" description="Helical" evidence="23">
    <location>
        <begin position="269"/>
        <end position="288"/>
    </location>
</feature>
<keyword evidence="6 23" id="KW-1003">Cell membrane</keyword>
<gene>
    <name evidence="25" type="primary">copA</name>
    <name evidence="25" type="ORF">ARMA_0495</name>
    <name evidence="26" type="ORF">SE16_09900</name>
</gene>
<dbReference type="SUPFAM" id="SSF81653">
    <property type="entry name" value="Calcium ATPase, transduction domain A"/>
    <property type="match status" value="1"/>
</dbReference>
<dbReference type="PRINTS" id="PR00119">
    <property type="entry name" value="CATATPASE"/>
</dbReference>
<keyword evidence="15" id="KW-1278">Translocase</keyword>
<sequence length="826" mass="88279">MSEKQVTLPVQGMTCASCVRTVERNLKKVPGVKEVHVNLATERATVVLDEEEGAGVGDLVSKVKEIGYEVPTATVTIPVQGMTCASCVRTVERNLLKLPGVLSADVNLATGRATVTYIPTEITVRDIQQRVRDIGYESPDLTAEEEEMRDVEREARAAELAGLRRDLTVALVFGTPLLLLSMLPMVLPGVMETLLALVGSERVLWFVQLALATPVQFYAGRRFYRLAIKAARHGTTDMNTLVALGTSAAYFYSLAVTLAPSIFPEGTAHVYYETSAVIIALILLGRYLEARAKGETSEAIRRLMDLRAKTATVLRDGREVEVPVDEVQVGDVLLVKPGETVPVDGVIIEGRSTIDESMVTGESVPVEKGIGAQVIGGTVNRAGAFKMRATAVGKQTVLAHIIRLVEEAQGSKAPIQRLADQIAAIFVPTVLGIAALTFVVWFFFGPEPRLTYALVTTVAVLIIACPCALGLATPTAIMVGTGVGAQRGILIRSGEALETLHKVNAILLDKTGTLTVGKPSLTDVVPLNGYDANALLRLAAAAERRSEHPLAEAIVEAAQRQNGHTISEPERFESLTGHGVRALVEGHEVLIGNARLMVTEGISIDDFTAESERLAQEGKTPVFVAIDGRAAGILALADTVKESSRRAVATLQQMGIEVWMMTGDNRRTALAIARELGIPDSHVMAEVVPEQKAAKVKELQAQGKIVAMVGDGINDAPALAQADVGIAIGTGTDIAMEAADVTLMQGDLLKVVEAIQLSRATMRTIKGNLFWAFFYNVIGIPVAAGALYPFTGMLLNPMFAAAAMAFSSVFVVSNSLRLRNFKPELV</sequence>
<evidence type="ECO:0000313" key="28">
    <source>
        <dbReference type="Proteomes" id="UP000050502"/>
    </source>
</evidence>
<dbReference type="FunFam" id="3.40.50.1000:FF:000144">
    <property type="entry name" value="copper-transporting ATPase 1 isoform X2"/>
    <property type="match status" value="1"/>
</dbReference>
<keyword evidence="11 23" id="KW-0547">Nucleotide-binding</keyword>
<evidence type="ECO:0000313" key="27">
    <source>
        <dbReference type="Proteomes" id="UP000037784"/>
    </source>
</evidence>
<dbReference type="InterPro" id="IPR059000">
    <property type="entry name" value="ATPase_P-type_domA"/>
</dbReference>
<evidence type="ECO:0000313" key="25">
    <source>
        <dbReference type="EMBL" id="GAP62072.1"/>
    </source>
</evidence>
<comment type="catalytic activity">
    <reaction evidence="22">
        <text>Cu(+)(in) + ATP + H2O = Cu(+)(out) + ADP + phosphate + H(+)</text>
        <dbReference type="Rhea" id="RHEA:25792"/>
        <dbReference type="ChEBI" id="CHEBI:15377"/>
        <dbReference type="ChEBI" id="CHEBI:15378"/>
        <dbReference type="ChEBI" id="CHEBI:30616"/>
        <dbReference type="ChEBI" id="CHEBI:43474"/>
        <dbReference type="ChEBI" id="CHEBI:49552"/>
        <dbReference type="ChEBI" id="CHEBI:456216"/>
        <dbReference type="EC" id="7.2.2.8"/>
    </reaction>
</comment>
<keyword evidence="9 23" id="KW-0479">Metal-binding</keyword>
<dbReference type="OrthoDB" id="135399at2"/>
<feature type="domain" description="HMA" evidence="24">
    <location>
        <begin position="4"/>
        <end position="71"/>
    </location>
</feature>
<dbReference type="InterPro" id="IPR023214">
    <property type="entry name" value="HAD_sf"/>
</dbReference>
<dbReference type="PANTHER" id="PTHR43520">
    <property type="entry name" value="ATP7, ISOFORM B"/>
    <property type="match status" value="1"/>
</dbReference>
<feature type="transmembrane region" description="Helical" evidence="23">
    <location>
        <begin position="794"/>
        <end position="812"/>
    </location>
</feature>
<evidence type="ECO:0000259" key="24">
    <source>
        <dbReference type="PROSITE" id="PS50846"/>
    </source>
</evidence>
<dbReference type="InterPro" id="IPR036412">
    <property type="entry name" value="HAD-like_sf"/>
</dbReference>
<dbReference type="InterPro" id="IPR027256">
    <property type="entry name" value="P-typ_ATPase_IB"/>
</dbReference>
<dbReference type="GO" id="GO:0005507">
    <property type="term" value="F:copper ion binding"/>
    <property type="evidence" value="ECO:0007669"/>
    <property type="project" value="InterPro"/>
</dbReference>
<keyword evidence="8 23" id="KW-0812">Transmembrane</keyword>
<feature type="transmembrane region" description="Helical" evidence="23">
    <location>
        <begin position="169"/>
        <end position="191"/>
    </location>
</feature>
<dbReference type="PATRIC" id="fig|872965.6.peg.2027"/>
<feature type="transmembrane region" description="Helical" evidence="23">
    <location>
        <begin position="769"/>
        <end position="788"/>
    </location>
</feature>
<reference evidence="26 28" key="2">
    <citation type="submission" date="2015-07" db="EMBL/GenBank/DDBJ databases">
        <title>Whole genome sequence of Ardenticatena maritima DSM 23922.</title>
        <authorList>
            <person name="Hemp J."/>
            <person name="Ward L.M."/>
            <person name="Pace L.A."/>
            <person name="Fischer W.W."/>
        </authorList>
    </citation>
    <scope>NUCLEOTIDE SEQUENCE [LARGE SCALE GENOMIC DNA]</scope>
    <source>
        <strain evidence="26 28">110S</strain>
    </source>
</reference>
<evidence type="ECO:0000256" key="1">
    <source>
        <dbReference type="ARBA" id="ARBA00004651"/>
    </source>
</evidence>
<keyword evidence="14" id="KW-0460">Magnesium</keyword>
<reference evidence="25 27" key="1">
    <citation type="journal article" date="2015" name="Genome Announc.">
        <title>Draft Genome Sequence of a Heterotrophic Facultative Anaerobic Thermophilic Bacterium, Ardenticatena maritima Strain 110ST.</title>
        <authorList>
            <person name="Kawaichi S."/>
            <person name="Yoshida T."/>
            <person name="Sako Y."/>
            <person name="Nakamura R."/>
        </authorList>
    </citation>
    <scope>NUCLEOTIDE SEQUENCE [LARGE SCALE GENOMIC DNA]</scope>
    <source>
        <strain evidence="25 27">110S</strain>
    </source>
</reference>
<dbReference type="InterPro" id="IPR023298">
    <property type="entry name" value="ATPase_P-typ_TM_dom_sf"/>
</dbReference>
<dbReference type="SUPFAM" id="SSF55008">
    <property type="entry name" value="HMA, heavy metal-associated domain"/>
    <property type="match status" value="2"/>
</dbReference>
<dbReference type="GO" id="GO:0043682">
    <property type="term" value="F:P-type divalent copper transporter activity"/>
    <property type="evidence" value="ECO:0007669"/>
    <property type="project" value="TreeGrafter"/>
</dbReference>
<dbReference type="FunCoup" id="A0A0M8K730">
    <property type="interactions" value="399"/>
</dbReference>
<dbReference type="EC" id="7.2.2.8" evidence="3"/>
<evidence type="ECO:0000256" key="15">
    <source>
        <dbReference type="ARBA" id="ARBA00022967"/>
    </source>
</evidence>
<dbReference type="SUPFAM" id="SSF81665">
    <property type="entry name" value="Calcium ATPase, transmembrane domain M"/>
    <property type="match status" value="1"/>
</dbReference>
<dbReference type="Pfam" id="PF00403">
    <property type="entry name" value="HMA"/>
    <property type="match status" value="2"/>
</dbReference>
<dbReference type="SFLD" id="SFLDG00002">
    <property type="entry name" value="C1.7:_P-type_atpase_like"/>
    <property type="match status" value="1"/>
</dbReference>
<dbReference type="Gene3D" id="3.30.70.100">
    <property type="match status" value="2"/>
</dbReference>
<evidence type="ECO:0000256" key="17">
    <source>
        <dbReference type="ARBA" id="ARBA00023008"/>
    </source>
</evidence>
<dbReference type="Pfam" id="PF00702">
    <property type="entry name" value="Hydrolase"/>
    <property type="match status" value="1"/>
</dbReference>
<dbReference type="Gene3D" id="3.40.1110.10">
    <property type="entry name" value="Calcium-transporting ATPase, cytoplasmic domain N"/>
    <property type="match status" value="1"/>
</dbReference>
<feature type="domain" description="HMA" evidence="24">
    <location>
        <begin position="73"/>
        <end position="139"/>
    </location>
</feature>
<evidence type="ECO:0000256" key="8">
    <source>
        <dbReference type="ARBA" id="ARBA00022692"/>
    </source>
</evidence>
<dbReference type="PANTHER" id="PTHR43520:SF8">
    <property type="entry name" value="P-TYPE CU(+) TRANSPORTER"/>
    <property type="match status" value="1"/>
</dbReference>
<feature type="transmembrane region" description="Helical" evidence="23">
    <location>
        <begin position="422"/>
        <end position="444"/>
    </location>
</feature>
<keyword evidence="7" id="KW-0597">Phosphoprotein</keyword>
<comment type="similarity">
    <text evidence="2 23">Belongs to the cation transport ATPase (P-type) (TC 3.A.3) family. Type IB subfamily.</text>
</comment>
<evidence type="ECO:0000256" key="10">
    <source>
        <dbReference type="ARBA" id="ARBA00022737"/>
    </source>
</evidence>
<keyword evidence="10" id="KW-0677">Repeat</keyword>
<dbReference type="STRING" id="872965.SE16_09900"/>
<dbReference type="GO" id="GO:0055070">
    <property type="term" value="P:copper ion homeostasis"/>
    <property type="evidence" value="ECO:0007669"/>
    <property type="project" value="TreeGrafter"/>
</dbReference>
<feature type="transmembrane region" description="Helical" evidence="23">
    <location>
        <begin position="450"/>
        <end position="472"/>
    </location>
</feature>
<keyword evidence="17" id="KW-0186">Copper</keyword>
<dbReference type="PROSITE" id="PS01047">
    <property type="entry name" value="HMA_1"/>
    <property type="match status" value="2"/>
</dbReference>
<dbReference type="InterPro" id="IPR023299">
    <property type="entry name" value="ATPase_P-typ_cyto_dom_N"/>
</dbReference>
<feature type="transmembrane region" description="Helical" evidence="23">
    <location>
        <begin position="203"/>
        <end position="220"/>
    </location>
</feature>
<keyword evidence="12" id="KW-0187">Copper transport</keyword>
<dbReference type="CDD" id="cd00371">
    <property type="entry name" value="HMA"/>
    <property type="match status" value="2"/>
</dbReference>
<evidence type="ECO:0000256" key="2">
    <source>
        <dbReference type="ARBA" id="ARBA00006024"/>
    </source>
</evidence>
<dbReference type="NCBIfam" id="TIGR00003">
    <property type="entry name" value="copper ion binding protein"/>
    <property type="match status" value="2"/>
</dbReference>
<dbReference type="InterPro" id="IPR044492">
    <property type="entry name" value="P_typ_ATPase_HD_dom"/>
</dbReference>
<dbReference type="GO" id="GO:0016887">
    <property type="term" value="F:ATP hydrolysis activity"/>
    <property type="evidence" value="ECO:0007669"/>
    <property type="project" value="InterPro"/>
</dbReference>